<accession>A0A1S1Z4Y0</accession>
<dbReference type="Pfam" id="PF12833">
    <property type="entry name" value="HTH_18"/>
    <property type="match status" value="1"/>
</dbReference>
<evidence type="ECO:0000313" key="5">
    <source>
        <dbReference type="EMBL" id="OHX68291.1"/>
    </source>
</evidence>
<dbReference type="EMBL" id="JRYR02000001">
    <property type="protein sequence ID" value="OHX68291.1"/>
    <property type="molecule type" value="Genomic_DNA"/>
</dbReference>
<protein>
    <recommendedName>
        <fullName evidence="4">HTH araC/xylS-type domain-containing protein</fullName>
    </recommendedName>
</protein>
<organism evidence="5 6">
    <name type="scientific">Flammeovirga pacifica</name>
    <dbReference type="NCBI Taxonomy" id="915059"/>
    <lineage>
        <taxon>Bacteria</taxon>
        <taxon>Pseudomonadati</taxon>
        <taxon>Bacteroidota</taxon>
        <taxon>Cytophagia</taxon>
        <taxon>Cytophagales</taxon>
        <taxon>Flammeovirgaceae</taxon>
        <taxon>Flammeovirga</taxon>
    </lineage>
</organism>
<dbReference type="InterPro" id="IPR018062">
    <property type="entry name" value="HTH_AraC-typ_CS"/>
</dbReference>
<evidence type="ECO:0000256" key="3">
    <source>
        <dbReference type="ARBA" id="ARBA00023163"/>
    </source>
</evidence>
<dbReference type="PANTHER" id="PTHR47893:SF1">
    <property type="entry name" value="REGULATORY PROTEIN PCHR"/>
    <property type="match status" value="1"/>
</dbReference>
<reference evidence="5 6" key="1">
    <citation type="journal article" date="2012" name="Int. J. Syst. Evol. Microbiol.">
        <title>Flammeovirga pacifica sp. nov., isolated from deep-sea sediment.</title>
        <authorList>
            <person name="Xu H."/>
            <person name="Fu Y."/>
            <person name="Yang N."/>
            <person name="Ding Z."/>
            <person name="Lai Q."/>
            <person name="Zeng R."/>
        </authorList>
    </citation>
    <scope>NUCLEOTIDE SEQUENCE [LARGE SCALE GENOMIC DNA]</scope>
    <source>
        <strain evidence="6">DSM 24597 / LMG 26175 / WPAGA1</strain>
    </source>
</reference>
<dbReference type="InterPro" id="IPR053142">
    <property type="entry name" value="PchR_regulatory_protein"/>
</dbReference>
<dbReference type="OrthoDB" id="799767at2"/>
<dbReference type="GO" id="GO:0003700">
    <property type="term" value="F:DNA-binding transcription factor activity"/>
    <property type="evidence" value="ECO:0007669"/>
    <property type="project" value="InterPro"/>
</dbReference>
<feature type="domain" description="HTH araC/xylS-type" evidence="4">
    <location>
        <begin position="236"/>
        <end position="334"/>
    </location>
</feature>
<keyword evidence="3" id="KW-0804">Transcription</keyword>
<gene>
    <name evidence="5" type="ORF">NH26_19030</name>
</gene>
<keyword evidence="2" id="KW-0238">DNA-binding</keyword>
<evidence type="ECO:0000313" key="6">
    <source>
        <dbReference type="Proteomes" id="UP000179797"/>
    </source>
</evidence>
<dbReference type="SUPFAM" id="SSF46689">
    <property type="entry name" value="Homeodomain-like"/>
    <property type="match status" value="2"/>
</dbReference>
<dbReference type="InterPro" id="IPR009057">
    <property type="entry name" value="Homeodomain-like_sf"/>
</dbReference>
<evidence type="ECO:0000256" key="2">
    <source>
        <dbReference type="ARBA" id="ARBA00023125"/>
    </source>
</evidence>
<dbReference type="SMART" id="SM00342">
    <property type="entry name" value="HTH_ARAC"/>
    <property type="match status" value="1"/>
</dbReference>
<keyword evidence="1" id="KW-0805">Transcription regulation</keyword>
<sequence>MATYQEIKHKYYIDHKEAHTFFEQLHSQTGGELLNDNKILKINNAIGKVQFHRFIHFDQIRLITQRCHLNETVSVEHIPSEIQKDYLFFVLHKSGTVHHLFKNDETISVYGKDSQQGVVITNFMSSLINIGEEGLPSEWATMVVKKSFIIDLLEDVPEGFVDFILSDKHWLLFEPVNFAISQSLNEIFSNEDDFAFNNFKIYGRAIDLVGELLKHMSNRNFEDISNLTPQDAKRMFEVKDYICRDLSITPSLEEICKEFGLSRSKLIRDFKTEFGVPVYKFFNKMRMQLARELLVEKQYSVTEVSQHLGFKGLSKFSDAFKKFYNISPKSMIEQHKIK</sequence>
<dbReference type="InterPro" id="IPR018060">
    <property type="entry name" value="HTH_AraC"/>
</dbReference>
<dbReference type="PROSITE" id="PS01124">
    <property type="entry name" value="HTH_ARAC_FAMILY_2"/>
    <property type="match status" value="1"/>
</dbReference>
<dbReference type="STRING" id="915059.NH26_19030"/>
<dbReference type="Proteomes" id="UP000179797">
    <property type="component" value="Unassembled WGS sequence"/>
</dbReference>
<proteinExistence type="predicted"/>
<dbReference type="GO" id="GO:0043565">
    <property type="term" value="F:sequence-specific DNA binding"/>
    <property type="evidence" value="ECO:0007669"/>
    <property type="project" value="InterPro"/>
</dbReference>
<dbReference type="RefSeq" id="WP_044226988.1">
    <property type="nucleotide sequence ID" value="NZ_JRYR02000001.1"/>
</dbReference>
<dbReference type="PROSITE" id="PS00041">
    <property type="entry name" value="HTH_ARAC_FAMILY_1"/>
    <property type="match status" value="1"/>
</dbReference>
<comment type="caution">
    <text evidence="5">The sequence shown here is derived from an EMBL/GenBank/DDBJ whole genome shotgun (WGS) entry which is preliminary data.</text>
</comment>
<name>A0A1S1Z4Y0_FLAPC</name>
<dbReference type="AlphaFoldDB" id="A0A1S1Z4Y0"/>
<evidence type="ECO:0000256" key="1">
    <source>
        <dbReference type="ARBA" id="ARBA00023015"/>
    </source>
</evidence>
<evidence type="ECO:0000259" key="4">
    <source>
        <dbReference type="PROSITE" id="PS01124"/>
    </source>
</evidence>
<keyword evidence="6" id="KW-1185">Reference proteome</keyword>
<dbReference type="Gene3D" id="1.10.10.60">
    <property type="entry name" value="Homeodomain-like"/>
    <property type="match status" value="1"/>
</dbReference>
<dbReference type="PANTHER" id="PTHR47893">
    <property type="entry name" value="REGULATORY PROTEIN PCHR"/>
    <property type="match status" value="1"/>
</dbReference>